<proteinExistence type="predicted"/>
<reference evidence="2 3" key="1">
    <citation type="submission" date="2018-11" db="EMBL/GenBank/DDBJ databases">
        <title>Deinococcus shelandsis sp. nov., isolated from South Shetland Islands soil of Antarctica.</title>
        <authorList>
            <person name="Tian J."/>
        </authorList>
    </citation>
    <scope>NUCLEOTIDE SEQUENCE [LARGE SCALE GENOMIC DNA]</scope>
    <source>
        <strain evidence="2 3">S14-83T</strain>
    </source>
</reference>
<dbReference type="Proteomes" id="UP000276417">
    <property type="component" value="Chromosome 1"/>
</dbReference>
<evidence type="ECO:0000313" key="3">
    <source>
        <dbReference type="Proteomes" id="UP000276417"/>
    </source>
</evidence>
<dbReference type="InterPro" id="IPR029058">
    <property type="entry name" value="AB_hydrolase_fold"/>
</dbReference>
<feature type="compositionally biased region" description="Polar residues" evidence="1">
    <location>
        <begin position="62"/>
        <end position="74"/>
    </location>
</feature>
<dbReference type="KEGG" id="dph:EHF33_02500"/>
<sequence>MQIGDVHLNGQRIGKGRPLLTLHGLMSNLTALQSEVQRLSESFKVIALDNRGRGRSDKQAHGSCSKTTSMMRWA</sequence>
<dbReference type="EMBL" id="CP034183">
    <property type="protein sequence ID" value="AZI41758.1"/>
    <property type="molecule type" value="Genomic_DNA"/>
</dbReference>
<accession>A0A3G8Y8R3</accession>
<name>A0A3G8Y8R3_9DEIO</name>
<dbReference type="AlphaFoldDB" id="A0A3G8Y8R3"/>
<gene>
    <name evidence="2" type="ORF">EHF33_02500</name>
</gene>
<organism evidence="2 3">
    <name type="scientific">Deinococcus psychrotolerans</name>
    <dbReference type="NCBI Taxonomy" id="2489213"/>
    <lineage>
        <taxon>Bacteria</taxon>
        <taxon>Thermotogati</taxon>
        <taxon>Deinococcota</taxon>
        <taxon>Deinococci</taxon>
        <taxon>Deinococcales</taxon>
        <taxon>Deinococcaceae</taxon>
        <taxon>Deinococcus</taxon>
    </lineage>
</organism>
<dbReference type="RefSeq" id="WP_124867586.1">
    <property type="nucleotide sequence ID" value="NZ_CP034183.1"/>
</dbReference>
<dbReference type="GO" id="GO:0016787">
    <property type="term" value="F:hydrolase activity"/>
    <property type="evidence" value="ECO:0007669"/>
    <property type="project" value="UniProtKB-KW"/>
</dbReference>
<evidence type="ECO:0000256" key="1">
    <source>
        <dbReference type="SAM" id="MobiDB-lite"/>
    </source>
</evidence>
<dbReference type="Gene3D" id="3.40.50.1820">
    <property type="entry name" value="alpha/beta hydrolase"/>
    <property type="match status" value="1"/>
</dbReference>
<keyword evidence="3" id="KW-1185">Reference proteome</keyword>
<keyword evidence="2" id="KW-0378">Hydrolase</keyword>
<evidence type="ECO:0000313" key="2">
    <source>
        <dbReference type="EMBL" id="AZI41758.1"/>
    </source>
</evidence>
<feature type="region of interest" description="Disordered" evidence="1">
    <location>
        <begin position="52"/>
        <end position="74"/>
    </location>
</feature>
<dbReference type="SUPFAM" id="SSF53474">
    <property type="entry name" value="alpha/beta-Hydrolases"/>
    <property type="match status" value="1"/>
</dbReference>
<dbReference type="OrthoDB" id="252464at2"/>
<protein>
    <submittedName>
        <fullName evidence="2">Alpha/beta hydrolase</fullName>
    </submittedName>
</protein>